<feature type="transmembrane region" description="Helical" evidence="1">
    <location>
        <begin position="155"/>
        <end position="180"/>
    </location>
</feature>
<evidence type="ECO:0000256" key="1">
    <source>
        <dbReference type="SAM" id="Phobius"/>
    </source>
</evidence>
<feature type="transmembrane region" description="Helical" evidence="1">
    <location>
        <begin position="59"/>
        <end position="77"/>
    </location>
</feature>
<proteinExistence type="predicted"/>
<dbReference type="AlphaFoldDB" id="A0A645FDM7"/>
<keyword evidence="1" id="KW-1133">Transmembrane helix</keyword>
<reference evidence="2" key="1">
    <citation type="submission" date="2019-08" db="EMBL/GenBank/DDBJ databases">
        <authorList>
            <person name="Kucharzyk K."/>
            <person name="Murdoch R.W."/>
            <person name="Higgins S."/>
            <person name="Loffler F."/>
        </authorList>
    </citation>
    <scope>NUCLEOTIDE SEQUENCE</scope>
</reference>
<sequence length="299" mass="33108">MILFCAAGSIWQLWNFVISIFGAALLWSVCYGASLTAGVSALLLGGLLSYLLTGQYEPALVSVFTIAATAFVLYFGAKRKVPIKALMVIGAAASAFVSFGVMAYASYLSYGAVSMDLIVTPYMDVLEQYYDYFEKQAVSLSREEFMIRARESMKYLLIGITISTGIIKSYVSFIMGRFLVKRAYLDPMSSYTHFAGFKLSREGGFLYFIAYAVMFLINGAQYQLVASNFIIIMSPAFLLAGISAFNFMLDKLKWSRKRKIIIYVVIFATLLYPSFNLVLGLTAFGAADAIVNYRKIPNG</sequence>
<name>A0A645FDM7_9ZZZZ</name>
<dbReference type="Pfam" id="PF09991">
    <property type="entry name" value="DUF2232"/>
    <property type="match status" value="1"/>
</dbReference>
<keyword evidence="1" id="KW-0812">Transmembrane</keyword>
<dbReference type="EMBL" id="VSSQ01057935">
    <property type="protein sequence ID" value="MPN11696.1"/>
    <property type="molecule type" value="Genomic_DNA"/>
</dbReference>
<protein>
    <recommendedName>
        <fullName evidence="3">DUF2232 domain-containing protein</fullName>
    </recommendedName>
</protein>
<gene>
    <name evidence="2" type="ORF">SDC9_159003</name>
</gene>
<comment type="caution">
    <text evidence="2">The sequence shown here is derived from an EMBL/GenBank/DDBJ whole genome shotgun (WGS) entry which is preliminary data.</text>
</comment>
<accession>A0A645FDM7</accession>
<feature type="transmembrane region" description="Helical" evidence="1">
    <location>
        <begin position="261"/>
        <end position="287"/>
    </location>
</feature>
<evidence type="ECO:0008006" key="3">
    <source>
        <dbReference type="Google" id="ProtNLM"/>
    </source>
</evidence>
<feature type="transmembrane region" description="Helical" evidence="1">
    <location>
        <begin position="205"/>
        <end position="223"/>
    </location>
</feature>
<keyword evidence="1" id="KW-0472">Membrane</keyword>
<feature type="transmembrane region" description="Helical" evidence="1">
    <location>
        <begin position="229"/>
        <end position="249"/>
    </location>
</feature>
<evidence type="ECO:0000313" key="2">
    <source>
        <dbReference type="EMBL" id="MPN11696.1"/>
    </source>
</evidence>
<feature type="transmembrane region" description="Helical" evidence="1">
    <location>
        <begin position="6"/>
        <end position="27"/>
    </location>
</feature>
<feature type="transmembrane region" description="Helical" evidence="1">
    <location>
        <begin position="86"/>
        <end position="107"/>
    </location>
</feature>
<dbReference type="InterPro" id="IPR018710">
    <property type="entry name" value="DUF2232"/>
</dbReference>
<organism evidence="2">
    <name type="scientific">bioreactor metagenome</name>
    <dbReference type="NCBI Taxonomy" id="1076179"/>
    <lineage>
        <taxon>unclassified sequences</taxon>
        <taxon>metagenomes</taxon>
        <taxon>ecological metagenomes</taxon>
    </lineage>
</organism>